<dbReference type="GO" id="GO:0003725">
    <property type="term" value="F:double-stranded RNA binding"/>
    <property type="evidence" value="ECO:0007669"/>
    <property type="project" value="TreeGrafter"/>
</dbReference>
<comment type="function">
    <text evidence="9">Digests double-stranded RNA. Involved in the processing of primary rRNA transcript to yield the immediate precursors to the large and small rRNAs (23S and 16S). Processes some mRNAs, and tRNAs when they are encoded in the rRNA operon. Processes pre-crRNA and tracrRNA of type II CRISPR loci if present in the organism.</text>
</comment>
<name>A0A0G0RQE1_9BACT</name>
<evidence type="ECO:0000256" key="8">
    <source>
        <dbReference type="ARBA" id="ARBA00022884"/>
    </source>
</evidence>
<dbReference type="GO" id="GO:0004525">
    <property type="term" value="F:ribonuclease III activity"/>
    <property type="evidence" value="ECO:0007669"/>
    <property type="project" value="UniProtKB-UniRule"/>
</dbReference>
<dbReference type="InterPro" id="IPR036389">
    <property type="entry name" value="RNase_III_sf"/>
</dbReference>
<dbReference type="Gene3D" id="3.30.160.20">
    <property type="match status" value="1"/>
</dbReference>
<keyword evidence="9" id="KW-0479">Metal-binding</keyword>
<comment type="cofactor">
    <cofactor evidence="9">
        <name>Mg(2+)</name>
        <dbReference type="ChEBI" id="CHEBI:18420"/>
    </cofactor>
</comment>
<dbReference type="GO" id="GO:0046872">
    <property type="term" value="F:metal ion binding"/>
    <property type="evidence" value="ECO:0007669"/>
    <property type="project" value="UniProtKB-KW"/>
</dbReference>
<comment type="similarity">
    <text evidence="2">Belongs to the ribonuclease III family.</text>
</comment>
<dbReference type="Gene3D" id="1.10.1520.10">
    <property type="entry name" value="Ribonuclease III domain"/>
    <property type="match status" value="1"/>
</dbReference>
<keyword evidence="4 9" id="KW-0507">mRNA processing</keyword>
<dbReference type="PANTHER" id="PTHR11207">
    <property type="entry name" value="RIBONUCLEASE III"/>
    <property type="match status" value="1"/>
</dbReference>
<comment type="subunit">
    <text evidence="9">Homodimer.</text>
</comment>
<organism evidence="12 13">
    <name type="scientific">Candidatus Curtissbacteria bacterium GW2011_GWA1_40_24</name>
    <dbReference type="NCBI Taxonomy" id="1618406"/>
    <lineage>
        <taxon>Bacteria</taxon>
        <taxon>Candidatus Curtissiibacteriota</taxon>
    </lineage>
</organism>
<dbReference type="Pfam" id="PF14622">
    <property type="entry name" value="Ribonucleas_3_3"/>
    <property type="match status" value="1"/>
</dbReference>
<keyword evidence="7 9" id="KW-0378">Hydrolase</keyword>
<evidence type="ECO:0000313" key="13">
    <source>
        <dbReference type="Proteomes" id="UP000034489"/>
    </source>
</evidence>
<evidence type="ECO:0000256" key="3">
    <source>
        <dbReference type="ARBA" id="ARBA00022552"/>
    </source>
</evidence>
<comment type="caution">
    <text evidence="12">The sequence shown here is derived from an EMBL/GenBank/DDBJ whole genome shotgun (WGS) entry which is preliminary data.</text>
</comment>
<dbReference type="GO" id="GO:0006364">
    <property type="term" value="P:rRNA processing"/>
    <property type="evidence" value="ECO:0007669"/>
    <property type="project" value="UniProtKB-UniRule"/>
</dbReference>
<sequence length="244" mass="27431">MLKAKNNLDILQKKICIVFTDKTLLKTAFIHRSYLNEHKKYKGPSNERLEFLGDAALSIVVSSFLYERLPNEPEGKLTTSRAALVRTETLAKVARNLSLGTYLVLSKGEEDTGGRDNPSILANTFEALVGAIYLDRDIDKVQEFLKKTVLGNWENLILSAVPDNKSRLQEFVQRKYHVSPVYKLISSWGPDHARQFEIGVFINEENLGRGIGNNKQAAAQNAAKDALTRLASKSLQTRRTRLKT</sequence>
<evidence type="ECO:0000259" key="11">
    <source>
        <dbReference type="PROSITE" id="PS50142"/>
    </source>
</evidence>
<feature type="binding site" evidence="9">
    <location>
        <position position="123"/>
    </location>
    <ligand>
        <name>Mg(2+)</name>
        <dbReference type="ChEBI" id="CHEBI:18420"/>
    </ligand>
</feature>
<gene>
    <name evidence="9" type="primary">rnc</name>
    <name evidence="12" type="ORF">UT92_C0014G0009</name>
</gene>
<evidence type="ECO:0000259" key="10">
    <source>
        <dbReference type="PROSITE" id="PS50137"/>
    </source>
</evidence>
<dbReference type="SMART" id="SM00535">
    <property type="entry name" value="RIBOc"/>
    <property type="match status" value="1"/>
</dbReference>
<feature type="domain" description="RNase III" evidence="11">
    <location>
        <begin position="8"/>
        <end position="137"/>
    </location>
</feature>
<evidence type="ECO:0000256" key="1">
    <source>
        <dbReference type="ARBA" id="ARBA00000109"/>
    </source>
</evidence>
<evidence type="ECO:0000256" key="2">
    <source>
        <dbReference type="ARBA" id="ARBA00010183"/>
    </source>
</evidence>
<feature type="active site" evidence="9">
    <location>
        <position position="54"/>
    </location>
</feature>
<evidence type="ECO:0000313" key="12">
    <source>
        <dbReference type="EMBL" id="KKR54703.1"/>
    </source>
</evidence>
<dbReference type="AlphaFoldDB" id="A0A0G0RQE1"/>
<feature type="domain" description="DRBM" evidence="10">
    <location>
        <begin position="163"/>
        <end position="232"/>
    </location>
</feature>
<dbReference type="PANTHER" id="PTHR11207:SF0">
    <property type="entry name" value="RIBONUCLEASE 3"/>
    <property type="match status" value="1"/>
</dbReference>
<dbReference type="CDD" id="cd00593">
    <property type="entry name" value="RIBOc"/>
    <property type="match status" value="1"/>
</dbReference>
<dbReference type="EC" id="3.1.26.3" evidence="9"/>
<dbReference type="Pfam" id="PF00035">
    <property type="entry name" value="dsrm"/>
    <property type="match status" value="1"/>
</dbReference>
<evidence type="ECO:0000256" key="9">
    <source>
        <dbReference type="HAMAP-Rule" id="MF_00104"/>
    </source>
</evidence>
<dbReference type="SUPFAM" id="SSF69065">
    <property type="entry name" value="RNase III domain-like"/>
    <property type="match status" value="1"/>
</dbReference>
<dbReference type="PATRIC" id="fig|1618406.3.peg.238"/>
<dbReference type="NCBIfam" id="TIGR02191">
    <property type="entry name" value="RNaseIII"/>
    <property type="match status" value="1"/>
</dbReference>
<keyword evidence="3 9" id="KW-0698">rRNA processing</keyword>
<dbReference type="EMBL" id="LBYQ01000014">
    <property type="protein sequence ID" value="KKR54703.1"/>
    <property type="molecule type" value="Genomic_DNA"/>
</dbReference>
<evidence type="ECO:0000256" key="5">
    <source>
        <dbReference type="ARBA" id="ARBA00022722"/>
    </source>
</evidence>
<keyword evidence="5 9" id="KW-0540">Nuclease</keyword>
<feature type="binding site" evidence="9">
    <location>
        <position position="50"/>
    </location>
    <ligand>
        <name>Mg(2+)</name>
        <dbReference type="ChEBI" id="CHEBI:18420"/>
    </ligand>
</feature>
<keyword evidence="9" id="KW-0460">Magnesium</keyword>
<evidence type="ECO:0000256" key="6">
    <source>
        <dbReference type="ARBA" id="ARBA00022759"/>
    </source>
</evidence>
<dbReference type="FunFam" id="1.10.1520.10:FF:000001">
    <property type="entry name" value="Ribonuclease 3"/>
    <property type="match status" value="1"/>
</dbReference>
<dbReference type="InterPro" id="IPR000999">
    <property type="entry name" value="RNase_III_dom"/>
</dbReference>
<dbReference type="HAMAP" id="MF_00104">
    <property type="entry name" value="RNase_III"/>
    <property type="match status" value="1"/>
</dbReference>
<dbReference type="PROSITE" id="PS50142">
    <property type="entry name" value="RNASE_3_2"/>
    <property type="match status" value="1"/>
</dbReference>
<proteinExistence type="inferred from homology"/>
<keyword evidence="9" id="KW-0963">Cytoplasm</keyword>
<protein>
    <recommendedName>
        <fullName evidence="9">Ribonuclease 3</fullName>
        <ecNumber evidence="9">3.1.26.3</ecNumber>
    </recommendedName>
    <alternativeName>
        <fullName evidence="9">Ribonuclease III</fullName>
        <shortName evidence="9">RNase III</shortName>
    </alternativeName>
</protein>
<dbReference type="InterPro" id="IPR014720">
    <property type="entry name" value="dsRBD_dom"/>
</dbReference>
<keyword evidence="6 9" id="KW-0255">Endonuclease</keyword>
<evidence type="ECO:0000256" key="7">
    <source>
        <dbReference type="ARBA" id="ARBA00022801"/>
    </source>
</evidence>
<dbReference type="GO" id="GO:0008033">
    <property type="term" value="P:tRNA processing"/>
    <property type="evidence" value="ECO:0007669"/>
    <property type="project" value="UniProtKB-KW"/>
</dbReference>
<dbReference type="GO" id="GO:0019843">
    <property type="term" value="F:rRNA binding"/>
    <property type="evidence" value="ECO:0007669"/>
    <property type="project" value="UniProtKB-KW"/>
</dbReference>
<feature type="binding site" evidence="9">
    <location>
        <position position="126"/>
    </location>
    <ligand>
        <name>Mg(2+)</name>
        <dbReference type="ChEBI" id="CHEBI:18420"/>
    </ligand>
</feature>
<comment type="catalytic activity">
    <reaction evidence="1 9">
        <text>Endonucleolytic cleavage to 5'-phosphomonoester.</text>
        <dbReference type="EC" id="3.1.26.3"/>
    </reaction>
</comment>
<dbReference type="SUPFAM" id="SSF54768">
    <property type="entry name" value="dsRNA-binding domain-like"/>
    <property type="match status" value="1"/>
</dbReference>
<keyword evidence="9" id="KW-0819">tRNA processing</keyword>
<feature type="active site" evidence="9">
    <location>
        <position position="126"/>
    </location>
</feature>
<dbReference type="GO" id="GO:0010468">
    <property type="term" value="P:regulation of gene expression"/>
    <property type="evidence" value="ECO:0007669"/>
    <property type="project" value="TreeGrafter"/>
</dbReference>
<keyword evidence="9" id="KW-0699">rRNA-binding</keyword>
<dbReference type="PROSITE" id="PS50137">
    <property type="entry name" value="DS_RBD"/>
    <property type="match status" value="1"/>
</dbReference>
<evidence type="ECO:0000256" key="4">
    <source>
        <dbReference type="ARBA" id="ARBA00022664"/>
    </source>
</evidence>
<accession>A0A0G0RQE1</accession>
<dbReference type="SMART" id="SM00358">
    <property type="entry name" value="DSRM"/>
    <property type="match status" value="1"/>
</dbReference>
<dbReference type="CDD" id="cd10845">
    <property type="entry name" value="DSRM_RNAse_III_family"/>
    <property type="match status" value="1"/>
</dbReference>
<dbReference type="InterPro" id="IPR011907">
    <property type="entry name" value="RNase_III"/>
</dbReference>
<dbReference type="GO" id="GO:0005737">
    <property type="term" value="C:cytoplasm"/>
    <property type="evidence" value="ECO:0007669"/>
    <property type="project" value="UniProtKB-SubCell"/>
</dbReference>
<comment type="subcellular location">
    <subcellularLocation>
        <location evidence="9">Cytoplasm</location>
    </subcellularLocation>
</comment>
<reference evidence="12 13" key="1">
    <citation type="journal article" date="2015" name="Nature">
        <title>rRNA introns, odd ribosomes, and small enigmatic genomes across a large radiation of phyla.</title>
        <authorList>
            <person name="Brown C.T."/>
            <person name="Hug L.A."/>
            <person name="Thomas B.C."/>
            <person name="Sharon I."/>
            <person name="Castelle C.J."/>
            <person name="Singh A."/>
            <person name="Wilkins M.J."/>
            <person name="Williams K.H."/>
            <person name="Banfield J.F."/>
        </authorList>
    </citation>
    <scope>NUCLEOTIDE SEQUENCE [LARGE SCALE GENOMIC DNA]</scope>
</reference>
<dbReference type="GO" id="GO:0006397">
    <property type="term" value="P:mRNA processing"/>
    <property type="evidence" value="ECO:0007669"/>
    <property type="project" value="UniProtKB-UniRule"/>
</dbReference>
<dbReference type="Proteomes" id="UP000034489">
    <property type="component" value="Unassembled WGS sequence"/>
</dbReference>
<keyword evidence="8 9" id="KW-0694">RNA-binding</keyword>
<dbReference type="PROSITE" id="PS00517">
    <property type="entry name" value="RNASE_3_1"/>
    <property type="match status" value="1"/>
</dbReference>